<evidence type="ECO:0000256" key="1">
    <source>
        <dbReference type="SAM" id="Phobius"/>
    </source>
</evidence>
<gene>
    <name evidence="2" type="ORF">MNBD_ALPHA01-2456</name>
</gene>
<proteinExistence type="predicted"/>
<reference evidence="2" key="1">
    <citation type="submission" date="2018-06" db="EMBL/GenBank/DDBJ databases">
        <authorList>
            <person name="Zhirakovskaya E."/>
        </authorList>
    </citation>
    <scope>NUCLEOTIDE SEQUENCE</scope>
</reference>
<organism evidence="2">
    <name type="scientific">hydrothermal vent metagenome</name>
    <dbReference type="NCBI Taxonomy" id="652676"/>
    <lineage>
        <taxon>unclassified sequences</taxon>
        <taxon>metagenomes</taxon>
        <taxon>ecological metagenomes</taxon>
    </lineage>
</organism>
<feature type="transmembrane region" description="Helical" evidence="1">
    <location>
        <begin position="48"/>
        <end position="67"/>
    </location>
</feature>
<accession>A0A3B0S3Y6</accession>
<evidence type="ECO:0000313" key="2">
    <source>
        <dbReference type="EMBL" id="VAW01015.1"/>
    </source>
</evidence>
<keyword evidence="1" id="KW-1133">Transmembrane helix</keyword>
<dbReference type="EMBL" id="UOEJ01000140">
    <property type="protein sequence ID" value="VAW01015.1"/>
    <property type="molecule type" value="Genomic_DNA"/>
</dbReference>
<name>A0A3B0S3Y6_9ZZZZ</name>
<keyword evidence="1" id="KW-0812">Transmembrane</keyword>
<feature type="transmembrane region" description="Helical" evidence="1">
    <location>
        <begin position="12"/>
        <end position="28"/>
    </location>
</feature>
<feature type="transmembrane region" description="Helical" evidence="1">
    <location>
        <begin position="127"/>
        <end position="149"/>
    </location>
</feature>
<keyword evidence="1" id="KW-0472">Membrane</keyword>
<feature type="transmembrane region" description="Helical" evidence="1">
    <location>
        <begin position="87"/>
        <end position="107"/>
    </location>
</feature>
<sequence length="154" mass="17653">MFLETISNREKTIWANVLLDVIIALYFFPKIFAMEGGIGANAGEMPSIIGVVIVMAIVGSLIIDWLLDVDKAEQKDERDYLFDARSYFAGFVAMFFLVSFLIGHLILNEITMKIFNFQYEALTSTQIVTYLLLLLMMAAFVKDVVKLFYYRRGY</sequence>
<dbReference type="AlphaFoldDB" id="A0A3B0S3Y6"/>
<protein>
    <submittedName>
        <fullName evidence="2">Uncharacterized protein</fullName>
    </submittedName>
</protein>